<evidence type="ECO:0000313" key="1">
    <source>
        <dbReference type="EMBL" id="KAK7268523.1"/>
    </source>
</evidence>
<dbReference type="AlphaFoldDB" id="A0AAN9I5R8"/>
<keyword evidence="2" id="KW-1185">Reference proteome</keyword>
<comment type="caution">
    <text evidence="1">The sequence shown here is derived from an EMBL/GenBank/DDBJ whole genome shotgun (WGS) entry which is preliminary data.</text>
</comment>
<accession>A0AAN9I5R8</accession>
<name>A0AAN9I5R8_CROPI</name>
<organism evidence="1 2">
    <name type="scientific">Crotalaria pallida</name>
    <name type="common">Smooth rattlebox</name>
    <name type="synonym">Crotalaria striata</name>
    <dbReference type="NCBI Taxonomy" id="3830"/>
    <lineage>
        <taxon>Eukaryota</taxon>
        <taxon>Viridiplantae</taxon>
        <taxon>Streptophyta</taxon>
        <taxon>Embryophyta</taxon>
        <taxon>Tracheophyta</taxon>
        <taxon>Spermatophyta</taxon>
        <taxon>Magnoliopsida</taxon>
        <taxon>eudicotyledons</taxon>
        <taxon>Gunneridae</taxon>
        <taxon>Pentapetalae</taxon>
        <taxon>rosids</taxon>
        <taxon>fabids</taxon>
        <taxon>Fabales</taxon>
        <taxon>Fabaceae</taxon>
        <taxon>Papilionoideae</taxon>
        <taxon>50 kb inversion clade</taxon>
        <taxon>genistoids sensu lato</taxon>
        <taxon>core genistoids</taxon>
        <taxon>Crotalarieae</taxon>
        <taxon>Crotalaria</taxon>
    </lineage>
</organism>
<sequence length="75" mass="8255">MNTPMVSSVLAFDNEKVPNQGHEIVGEKQIRFVWVVTGDEVIEAVLGTKIDEGDRKMLVSGKVENKSQKGRKGEA</sequence>
<dbReference type="Proteomes" id="UP001372338">
    <property type="component" value="Unassembled WGS sequence"/>
</dbReference>
<gene>
    <name evidence="1" type="ORF">RIF29_21223</name>
</gene>
<reference evidence="1 2" key="1">
    <citation type="submission" date="2024-01" db="EMBL/GenBank/DDBJ databases">
        <title>The genomes of 5 underutilized Papilionoideae crops provide insights into root nodulation and disease resistanc.</title>
        <authorList>
            <person name="Yuan L."/>
        </authorList>
    </citation>
    <scope>NUCLEOTIDE SEQUENCE [LARGE SCALE GENOMIC DNA]</scope>
    <source>
        <strain evidence="1">ZHUSHIDOU_FW_LH</strain>
        <tissue evidence="1">Leaf</tissue>
    </source>
</reference>
<evidence type="ECO:0000313" key="2">
    <source>
        <dbReference type="Proteomes" id="UP001372338"/>
    </source>
</evidence>
<dbReference type="EMBL" id="JAYWIO010000004">
    <property type="protein sequence ID" value="KAK7268523.1"/>
    <property type="molecule type" value="Genomic_DNA"/>
</dbReference>
<proteinExistence type="predicted"/>
<protein>
    <submittedName>
        <fullName evidence="1">Uncharacterized protein</fullName>
    </submittedName>
</protein>